<evidence type="ECO:0000256" key="5">
    <source>
        <dbReference type="ARBA" id="ARBA00023098"/>
    </source>
</evidence>
<dbReference type="Proteomes" id="UP000093336">
    <property type="component" value="Unassembled WGS sequence"/>
</dbReference>
<dbReference type="EC" id="2.3.1.191" evidence="7"/>
<feature type="active site" description="Proton acceptor" evidence="7">
    <location>
        <position position="237"/>
    </location>
</feature>
<accession>A0A0W0UJG1</accession>
<comment type="similarity">
    <text evidence="7">Belongs to the transferase hexapeptide repeat family. LpxD subfamily.</text>
</comment>
<dbReference type="GO" id="GO:0009245">
    <property type="term" value="P:lipid A biosynthetic process"/>
    <property type="evidence" value="ECO:0007669"/>
    <property type="project" value="UniProtKB-UniRule"/>
</dbReference>
<dbReference type="InterPro" id="IPR001451">
    <property type="entry name" value="Hexapep"/>
</dbReference>
<comment type="catalytic activity">
    <reaction evidence="7">
        <text>a UDP-3-O-[(3R)-3-hydroxyacyl]-alpha-D-glucosamine + a (3R)-hydroxyacyl-[ACP] = a UDP-2-N,3-O-bis[(3R)-3-hydroxyacyl]-alpha-D-glucosamine + holo-[ACP] + H(+)</text>
        <dbReference type="Rhea" id="RHEA:53836"/>
        <dbReference type="Rhea" id="RHEA-COMP:9685"/>
        <dbReference type="Rhea" id="RHEA-COMP:9945"/>
        <dbReference type="ChEBI" id="CHEBI:15378"/>
        <dbReference type="ChEBI" id="CHEBI:64479"/>
        <dbReference type="ChEBI" id="CHEBI:78827"/>
        <dbReference type="ChEBI" id="CHEBI:137740"/>
        <dbReference type="ChEBI" id="CHEBI:137748"/>
        <dbReference type="EC" id="2.3.1.191"/>
    </reaction>
</comment>
<dbReference type="EMBL" id="LYOZ01000003">
    <property type="protein sequence ID" value="OCH99005.1"/>
    <property type="molecule type" value="Genomic_DNA"/>
</dbReference>
<evidence type="ECO:0000256" key="6">
    <source>
        <dbReference type="ARBA" id="ARBA00023315"/>
    </source>
</evidence>
<dbReference type="GO" id="GO:0016020">
    <property type="term" value="C:membrane"/>
    <property type="evidence" value="ECO:0007669"/>
    <property type="project" value="GOC"/>
</dbReference>
<evidence type="ECO:0000313" key="13">
    <source>
        <dbReference type="Proteomes" id="UP000093336"/>
    </source>
</evidence>
<dbReference type="AlphaFoldDB" id="A0A0W0UJG1"/>
<keyword evidence="1 7" id="KW-0444">Lipid biosynthesis</keyword>
<dbReference type="SUPFAM" id="SSF51161">
    <property type="entry name" value="Trimeric LpxA-like enzymes"/>
    <property type="match status" value="1"/>
</dbReference>
<dbReference type="Pfam" id="PF04613">
    <property type="entry name" value="LpxD"/>
    <property type="match status" value="1"/>
</dbReference>
<dbReference type="Pfam" id="PF14602">
    <property type="entry name" value="Hexapep_2"/>
    <property type="match status" value="1"/>
</dbReference>
<protein>
    <recommendedName>
        <fullName evidence="7">UDP-3-O-acylglucosamine N-acyltransferase</fullName>
        <ecNumber evidence="7">2.3.1.191</ecNumber>
    </recommendedName>
</protein>
<comment type="caution">
    <text evidence="10">The sequence shown here is derived from an EMBL/GenBank/DDBJ whole genome shotgun (WGS) entry which is preliminary data.</text>
</comment>
<comment type="function">
    <text evidence="7">Catalyzes the N-acylation of UDP-3-O-acylglucosamine using 3-hydroxyacyl-ACP as the acyl donor. Is involved in the biosynthesis of lipid A, a phosphorylated glycolipid that anchors the lipopolysaccharide to the outer membrane of the cell.</text>
</comment>
<dbReference type="NCBIfam" id="NF002060">
    <property type="entry name" value="PRK00892.1"/>
    <property type="match status" value="1"/>
</dbReference>
<dbReference type="OrthoDB" id="9784739at2"/>
<reference evidence="10 12" key="1">
    <citation type="submission" date="2015-11" db="EMBL/GenBank/DDBJ databases">
        <title>Genomic analysis of 38 Legionella species identifies large and diverse effector repertoires.</title>
        <authorList>
            <person name="Burstein D."/>
            <person name="Amaro F."/>
            <person name="Zusman T."/>
            <person name="Lifshitz Z."/>
            <person name="Cohen O."/>
            <person name="Gilbert J.A."/>
            <person name="Pupko T."/>
            <person name="Shuman H.A."/>
            <person name="Segal G."/>
        </authorList>
    </citation>
    <scope>NUCLEOTIDE SEQUENCE [LARGE SCALE GENOMIC DNA]</scope>
    <source>
        <strain evidence="10 12">JA-26-G1-E2</strain>
    </source>
</reference>
<dbReference type="Proteomes" id="UP000054715">
    <property type="component" value="Unassembled WGS sequence"/>
</dbReference>
<dbReference type="UniPathway" id="UPA00973"/>
<dbReference type="Pfam" id="PF00132">
    <property type="entry name" value="Hexapep"/>
    <property type="match status" value="2"/>
</dbReference>
<reference evidence="11 13" key="2">
    <citation type="submission" date="2016-05" db="EMBL/GenBank/DDBJ databases">
        <authorList>
            <person name="Prochazka B."/>
            <person name="Indra A."/>
            <person name="Hasenberger P."/>
            <person name="Blaschitz M."/>
            <person name="Wagner L."/>
            <person name="Wewalka G."/>
            <person name="Sorschag S."/>
            <person name="Schmid D."/>
            <person name="Ruppitsch W."/>
        </authorList>
    </citation>
    <scope>NUCLEOTIDE SEQUENCE [LARGE SCALE GENOMIC DNA]</scope>
    <source>
        <strain evidence="11 13">974010_12</strain>
    </source>
</reference>
<dbReference type="GO" id="GO:0016410">
    <property type="term" value="F:N-acyltransferase activity"/>
    <property type="evidence" value="ECO:0007669"/>
    <property type="project" value="InterPro"/>
</dbReference>
<evidence type="ECO:0000256" key="8">
    <source>
        <dbReference type="SAM" id="Coils"/>
    </source>
</evidence>
<dbReference type="EMBL" id="LNYG01000013">
    <property type="protein sequence ID" value="KTD07868.1"/>
    <property type="molecule type" value="Genomic_DNA"/>
</dbReference>
<comment type="pathway">
    <text evidence="7">Bacterial outer membrane biogenesis; LPS lipid A biosynthesis.</text>
</comment>
<keyword evidence="5 7" id="KW-0443">Lipid metabolism</keyword>
<keyword evidence="13" id="KW-1185">Reference proteome</keyword>
<dbReference type="STRING" id="455.Ljam_2063"/>
<evidence type="ECO:0000256" key="2">
    <source>
        <dbReference type="ARBA" id="ARBA00022556"/>
    </source>
</evidence>
<dbReference type="NCBIfam" id="TIGR01853">
    <property type="entry name" value="lipid_A_lpxD"/>
    <property type="match status" value="1"/>
</dbReference>
<keyword evidence="6 7" id="KW-0012">Acyltransferase</keyword>
<name>A0A0W0UJG1_9GAMM</name>
<dbReference type="Gene3D" id="2.160.10.10">
    <property type="entry name" value="Hexapeptide repeat proteins"/>
    <property type="match status" value="1"/>
</dbReference>
<evidence type="ECO:0000313" key="11">
    <source>
        <dbReference type="EMBL" id="OCH99005.1"/>
    </source>
</evidence>
<proteinExistence type="inferred from homology"/>
<comment type="subunit">
    <text evidence="7">Homotrimer.</text>
</comment>
<dbReference type="GO" id="GO:0103118">
    <property type="term" value="F:UDP-3-O-[(3R)-3-hydroxyacyl]-glucosamine N-acyltransferase activity"/>
    <property type="evidence" value="ECO:0007669"/>
    <property type="project" value="UniProtKB-EC"/>
</dbReference>
<dbReference type="PANTHER" id="PTHR43378">
    <property type="entry name" value="UDP-3-O-ACYLGLUCOSAMINE N-ACYLTRANSFERASE"/>
    <property type="match status" value="1"/>
</dbReference>
<keyword evidence="3 7" id="KW-0808">Transferase</keyword>
<evidence type="ECO:0000256" key="1">
    <source>
        <dbReference type="ARBA" id="ARBA00022516"/>
    </source>
</evidence>
<dbReference type="InterPro" id="IPR020573">
    <property type="entry name" value="UDP_GlcNAc_AcTrfase_non-rep"/>
</dbReference>
<keyword evidence="4 7" id="KW-0677">Repeat</keyword>
<dbReference type="PANTHER" id="PTHR43378:SF2">
    <property type="entry name" value="UDP-3-O-ACYLGLUCOSAMINE N-ACYLTRANSFERASE 1, MITOCHONDRIAL-RELATED"/>
    <property type="match status" value="1"/>
</dbReference>
<dbReference type="RefSeq" id="WP_058449945.1">
    <property type="nucleotide sequence ID" value="NZ_CAAAJF010000002.1"/>
</dbReference>
<evidence type="ECO:0000256" key="4">
    <source>
        <dbReference type="ARBA" id="ARBA00022737"/>
    </source>
</evidence>
<dbReference type="PATRIC" id="fig|455.5.peg.2175"/>
<evidence type="ECO:0000259" key="9">
    <source>
        <dbReference type="Pfam" id="PF04613"/>
    </source>
</evidence>
<evidence type="ECO:0000256" key="7">
    <source>
        <dbReference type="HAMAP-Rule" id="MF_00523"/>
    </source>
</evidence>
<dbReference type="HAMAP" id="MF_00523">
    <property type="entry name" value="LpxD"/>
    <property type="match status" value="1"/>
</dbReference>
<sequence>MNASLYEIASLVDGVILGDKKIQISSLAPIDNIIEGSLVFAEGSDNVSLAENSAAAAILVSHSITSTIKPVIQVAHPFKAFIQLLNHFHPTKKTPAGIHPTAIIAEDALLGQNITIGPYVTIEAGVQIGDNCVIKSHTYIGDNVTIGPDTTIHPHVTIYNDCQIGARVAIHASSVIGSDGFGYTFIDNQHLKVPHIGNVIIEDDVEIGANTVVDRATLGSTVVGAGTKIDNLVQVAHSVKLGKHNILCAFTGIAGSTTSGNHVVFAANVGVSDHVRIDDGVILGARAGVPPKKHLKQGNVYLGSPARPRDKAIEQELAVTRIPLMRKNLKNLSDRVEKLSQRLAQQETD</sequence>
<keyword evidence="2 7" id="KW-0441">Lipid A biosynthesis</keyword>
<dbReference type="InterPro" id="IPR007691">
    <property type="entry name" value="LpxD"/>
</dbReference>
<organism evidence="10 12">
    <name type="scientific">Legionella jamestowniensis</name>
    <dbReference type="NCBI Taxonomy" id="455"/>
    <lineage>
        <taxon>Bacteria</taxon>
        <taxon>Pseudomonadati</taxon>
        <taxon>Pseudomonadota</taxon>
        <taxon>Gammaproteobacteria</taxon>
        <taxon>Legionellales</taxon>
        <taxon>Legionellaceae</taxon>
        <taxon>Legionella</taxon>
    </lineage>
</organism>
<dbReference type="Gene3D" id="3.40.1390.10">
    <property type="entry name" value="MurE/MurF, N-terminal domain"/>
    <property type="match status" value="1"/>
</dbReference>
<dbReference type="CDD" id="cd03352">
    <property type="entry name" value="LbH_LpxD"/>
    <property type="match status" value="1"/>
</dbReference>
<keyword evidence="8" id="KW-0175">Coiled coil</keyword>
<dbReference type="InterPro" id="IPR011004">
    <property type="entry name" value="Trimer_LpxA-like_sf"/>
</dbReference>
<feature type="coiled-coil region" evidence="8">
    <location>
        <begin position="322"/>
        <end position="349"/>
    </location>
</feature>
<evidence type="ECO:0000256" key="3">
    <source>
        <dbReference type="ARBA" id="ARBA00022679"/>
    </source>
</evidence>
<evidence type="ECO:0000313" key="12">
    <source>
        <dbReference type="Proteomes" id="UP000054715"/>
    </source>
</evidence>
<evidence type="ECO:0000313" key="10">
    <source>
        <dbReference type="EMBL" id="KTD07868.1"/>
    </source>
</evidence>
<gene>
    <name evidence="10" type="primary">lpxD_1</name>
    <name evidence="7" type="synonym">lpxD</name>
    <name evidence="11" type="ORF">A8135_09655</name>
    <name evidence="10" type="ORF">Ljam_2063</name>
</gene>
<feature type="domain" description="UDP-3-O-[3-hydroxymyristoyl] glucosamine N-acyltransferase non-repeat region" evidence="9">
    <location>
        <begin position="22"/>
        <end position="86"/>
    </location>
</feature>